<dbReference type="Pfam" id="PF13472">
    <property type="entry name" value="Lipase_GDSL_2"/>
    <property type="match status" value="1"/>
</dbReference>
<dbReference type="InterPro" id="IPR053140">
    <property type="entry name" value="GDSL_Rv0518-like"/>
</dbReference>
<dbReference type="GO" id="GO:0016787">
    <property type="term" value="F:hydrolase activity"/>
    <property type="evidence" value="ECO:0007669"/>
    <property type="project" value="UniProtKB-KW"/>
</dbReference>
<dbReference type="CDD" id="cd01832">
    <property type="entry name" value="SGNH_hydrolase_like_1"/>
    <property type="match status" value="1"/>
</dbReference>
<keyword evidence="4" id="KW-1185">Reference proteome</keyword>
<dbReference type="RefSeq" id="WP_345066806.1">
    <property type="nucleotide sequence ID" value="NZ_BAABCN010000007.1"/>
</dbReference>
<gene>
    <name evidence="3" type="ORF">GCM10022381_23970</name>
</gene>
<comment type="caution">
    <text evidence="3">The sequence shown here is derived from an EMBL/GenBank/DDBJ whole genome shotgun (WGS) entry which is preliminary data.</text>
</comment>
<evidence type="ECO:0000313" key="3">
    <source>
        <dbReference type="EMBL" id="GAA3880924.1"/>
    </source>
</evidence>
<dbReference type="EMBL" id="BAABCN010000007">
    <property type="protein sequence ID" value="GAA3880924.1"/>
    <property type="molecule type" value="Genomic_DNA"/>
</dbReference>
<dbReference type="InterPro" id="IPR013830">
    <property type="entry name" value="SGNH_hydro"/>
</dbReference>
<dbReference type="InterPro" id="IPR036514">
    <property type="entry name" value="SGNH_hydro_sf"/>
</dbReference>
<name>A0ABP7KNC3_9MICO</name>
<protein>
    <submittedName>
        <fullName evidence="3">SGNH/GDSL hydrolase family protein</fullName>
    </submittedName>
</protein>
<dbReference type="Proteomes" id="UP001501803">
    <property type="component" value="Unassembled WGS sequence"/>
</dbReference>
<evidence type="ECO:0000313" key="4">
    <source>
        <dbReference type="Proteomes" id="UP001501803"/>
    </source>
</evidence>
<organism evidence="3 4">
    <name type="scientific">Leifsonia kafniensis</name>
    <dbReference type="NCBI Taxonomy" id="475957"/>
    <lineage>
        <taxon>Bacteria</taxon>
        <taxon>Bacillati</taxon>
        <taxon>Actinomycetota</taxon>
        <taxon>Actinomycetes</taxon>
        <taxon>Micrococcales</taxon>
        <taxon>Microbacteriaceae</taxon>
        <taxon>Leifsonia</taxon>
    </lineage>
</organism>
<accession>A0ABP7KNC3</accession>
<evidence type="ECO:0000256" key="1">
    <source>
        <dbReference type="SAM" id="MobiDB-lite"/>
    </source>
</evidence>
<reference evidence="4" key="1">
    <citation type="journal article" date="2019" name="Int. J. Syst. Evol. Microbiol.">
        <title>The Global Catalogue of Microorganisms (GCM) 10K type strain sequencing project: providing services to taxonomists for standard genome sequencing and annotation.</title>
        <authorList>
            <consortium name="The Broad Institute Genomics Platform"/>
            <consortium name="The Broad Institute Genome Sequencing Center for Infectious Disease"/>
            <person name="Wu L."/>
            <person name="Ma J."/>
        </authorList>
    </citation>
    <scope>NUCLEOTIDE SEQUENCE [LARGE SCALE GENOMIC DNA]</scope>
    <source>
        <strain evidence="4">JCM 17021</strain>
    </source>
</reference>
<sequence>MYLRYVAMGDSFTEGVGDERADGQVRGWADLVALGLAAATPEPVGYANFAIRGKLLGPIVAEQLQPALALKPDLLTIVGGGNDIMRPKVEISYVVDLLEQVVDAAQATGARVVMLSGANPSRHLPMGSLMQKRGDRLADAARAAFVRPGVTLVDNWADTELEHKKYWSADKLHMNALGHTRVASNVLRALEVPIPTAWGEIAADEVRAQSTAAYYREFVLPWIGRRLSGRSSGDGRPPKRPTLQPVDLS</sequence>
<dbReference type="PANTHER" id="PTHR43784">
    <property type="entry name" value="GDSL-LIKE LIPASE/ACYLHYDROLASE, PUTATIVE (AFU_ORTHOLOGUE AFUA_2G00820)-RELATED"/>
    <property type="match status" value="1"/>
</dbReference>
<feature type="region of interest" description="Disordered" evidence="1">
    <location>
        <begin position="230"/>
        <end position="249"/>
    </location>
</feature>
<proteinExistence type="predicted"/>
<dbReference type="Gene3D" id="3.40.50.1110">
    <property type="entry name" value="SGNH hydrolase"/>
    <property type="match status" value="1"/>
</dbReference>
<keyword evidence="3" id="KW-0378">Hydrolase</keyword>
<dbReference type="SUPFAM" id="SSF52266">
    <property type="entry name" value="SGNH hydrolase"/>
    <property type="match status" value="1"/>
</dbReference>
<dbReference type="PANTHER" id="PTHR43784:SF2">
    <property type="entry name" value="GDSL-LIKE LIPASE_ACYLHYDROLASE, PUTATIVE (AFU_ORTHOLOGUE AFUA_2G00820)-RELATED"/>
    <property type="match status" value="1"/>
</dbReference>
<evidence type="ECO:0000259" key="2">
    <source>
        <dbReference type="Pfam" id="PF13472"/>
    </source>
</evidence>
<feature type="domain" description="SGNH hydrolase-type esterase" evidence="2">
    <location>
        <begin position="7"/>
        <end position="180"/>
    </location>
</feature>